<evidence type="ECO:0000256" key="4">
    <source>
        <dbReference type="ARBA" id="ARBA00022705"/>
    </source>
</evidence>
<dbReference type="AlphaFoldDB" id="A0A0D6XNS6"/>
<evidence type="ECO:0000313" key="16">
    <source>
        <dbReference type="Proteomes" id="UP000032366"/>
    </source>
</evidence>
<evidence type="ECO:0000313" key="17">
    <source>
        <dbReference type="Proteomes" id="UP000254100"/>
    </source>
</evidence>
<evidence type="ECO:0000256" key="5">
    <source>
        <dbReference type="ARBA" id="ARBA00022723"/>
    </source>
</evidence>
<dbReference type="RefSeq" id="WP_044361305.1">
    <property type="nucleotide sequence ID" value="NZ_JXWY01000103.1"/>
</dbReference>
<dbReference type="Pfam" id="PF00293">
    <property type="entry name" value="NUDIX"/>
    <property type="match status" value="1"/>
</dbReference>
<dbReference type="InterPro" id="IPR020476">
    <property type="entry name" value="Nudix_hydrolase"/>
</dbReference>
<keyword evidence="5" id="KW-0479">Metal-binding</keyword>
<dbReference type="InterPro" id="IPR014078">
    <property type="entry name" value="Nudix_YtkD"/>
</dbReference>
<dbReference type="PROSITE" id="PS51462">
    <property type="entry name" value="NUDIX"/>
    <property type="match status" value="1"/>
</dbReference>
<dbReference type="GO" id="GO:0035539">
    <property type="term" value="F:8-oxo-7,8-dihydrodeoxyguanosine triphosphate pyrophosphatase activity"/>
    <property type="evidence" value="ECO:0007669"/>
    <property type="project" value="UniProtKB-EC"/>
</dbReference>
<evidence type="ECO:0000256" key="11">
    <source>
        <dbReference type="ARBA" id="ARBA00038905"/>
    </source>
</evidence>
<protein>
    <recommendedName>
        <fullName evidence="11">8-oxo-dGTP diphosphatase</fullName>
        <ecNumber evidence="11">3.6.1.55</ecNumber>
    </recommendedName>
</protein>
<keyword evidence="7 12" id="KW-0378">Hydrolase</keyword>
<dbReference type="EMBL" id="JXWY01000103">
    <property type="protein sequence ID" value="KIX90070.1"/>
    <property type="molecule type" value="Genomic_DNA"/>
</dbReference>
<dbReference type="EC" id="3.6.1.55" evidence="11"/>
<evidence type="ECO:0000256" key="3">
    <source>
        <dbReference type="ARBA" id="ARBA00022457"/>
    </source>
</evidence>
<keyword evidence="3" id="KW-0515">Mutator protein</keyword>
<dbReference type="SUPFAM" id="SSF55811">
    <property type="entry name" value="Nudix"/>
    <property type="match status" value="1"/>
</dbReference>
<evidence type="ECO:0000256" key="6">
    <source>
        <dbReference type="ARBA" id="ARBA00022763"/>
    </source>
</evidence>
<keyword evidence="8" id="KW-0460">Magnesium</keyword>
<comment type="similarity">
    <text evidence="2 12">Belongs to the Nudix hydrolase family.</text>
</comment>
<dbReference type="PANTHER" id="PTHR47707:SF1">
    <property type="entry name" value="NUDIX HYDROLASE FAMILY PROTEIN"/>
    <property type="match status" value="1"/>
</dbReference>
<dbReference type="InterPro" id="IPR015797">
    <property type="entry name" value="NUDIX_hydrolase-like_dom_sf"/>
</dbReference>
<comment type="catalytic activity">
    <reaction evidence="10">
        <text>8-oxo-dGTP + H2O = 8-oxo-dGMP + diphosphate + H(+)</text>
        <dbReference type="Rhea" id="RHEA:31575"/>
        <dbReference type="ChEBI" id="CHEBI:15377"/>
        <dbReference type="ChEBI" id="CHEBI:15378"/>
        <dbReference type="ChEBI" id="CHEBI:33019"/>
        <dbReference type="ChEBI" id="CHEBI:63224"/>
        <dbReference type="ChEBI" id="CHEBI:77896"/>
        <dbReference type="EC" id="3.6.1.55"/>
    </reaction>
</comment>
<evidence type="ECO:0000313" key="14">
    <source>
        <dbReference type="EMBL" id="KIX90070.1"/>
    </source>
</evidence>
<name>A0A0D6XNS6_9STAP</name>
<keyword evidence="16" id="KW-1185">Reference proteome</keyword>
<comment type="cofactor">
    <cofactor evidence="1">
        <name>Mg(2+)</name>
        <dbReference type="ChEBI" id="CHEBI:18420"/>
    </cofactor>
</comment>
<dbReference type="NCBIfam" id="TIGR02705">
    <property type="entry name" value="nudix_YtkD"/>
    <property type="match status" value="1"/>
</dbReference>
<dbReference type="InterPro" id="IPR047127">
    <property type="entry name" value="MutT-like"/>
</dbReference>
<gene>
    <name evidence="15" type="primary">ytkD</name>
    <name evidence="15" type="ORF">NCTC13832_01503</name>
    <name evidence="14" type="ORF">TP70_09680</name>
</gene>
<reference evidence="14 16" key="1">
    <citation type="submission" date="2015-01" db="EMBL/GenBank/DDBJ databases">
        <authorList>
            <person name="Guo J."/>
        </authorList>
    </citation>
    <scope>NUCLEOTIDE SEQUENCE [LARGE SCALE GENOMIC DNA]</scope>
    <source>
        <strain evidence="14 16">DSM 22147</strain>
    </source>
</reference>
<evidence type="ECO:0000313" key="15">
    <source>
        <dbReference type="EMBL" id="SUM57810.1"/>
    </source>
</evidence>
<evidence type="ECO:0000256" key="2">
    <source>
        <dbReference type="ARBA" id="ARBA00005582"/>
    </source>
</evidence>
<keyword evidence="9" id="KW-0234">DNA repair</keyword>
<evidence type="ECO:0000256" key="8">
    <source>
        <dbReference type="ARBA" id="ARBA00022842"/>
    </source>
</evidence>
<dbReference type="Proteomes" id="UP000254100">
    <property type="component" value="Unassembled WGS sequence"/>
</dbReference>
<dbReference type="PRINTS" id="PR00502">
    <property type="entry name" value="NUDIXFAMILY"/>
</dbReference>
<dbReference type="OrthoDB" id="9131041at2"/>
<organism evidence="15 17">
    <name type="scientific">Staphylococcus microti</name>
    <dbReference type="NCBI Taxonomy" id="569857"/>
    <lineage>
        <taxon>Bacteria</taxon>
        <taxon>Bacillati</taxon>
        <taxon>Bacillota</taxon>
        <taxon>Bacilli</taxon>
        <taxon>Bacillales</taxon>
        <taxon>Staphylococcaceae</taxon>
        <taxon>Staphylococcus</taxon>
    </lineage>
</organism>
<dbReference type="PANTHER" id="PTHR47707">
    <property type="entry name" value="8-OXO-DGTP DIPHOSPHATASE"/>
    <property type="match status" value="1"/>
</dbReference>
<reference evidence="15 17" key="2">
    <citation type="submission" date="2018-06" db="EMBL/GenBank/DDBJ databases">
        <authorList>
            <consortium name="Pathogen Informatics"/>
            <person name="Doyle S."/>
        </authorList>
    </citation>
    <scope>NUCLEOTIDE SEQUENCE [LARGE SCALE GENOMIC DNA]</scope>
    <source>
        <strain evidence="15 17">NCTC13832</strain>
    </source>
</reference>
<dbReference type="GO" id="GO:0006260">
    <property type="term" value="P:DNA replication"/>
    <property type="evidence" value="ECO:0007669"/>
    <property type="project" value="UniProtKB-KW"/>
</dbReference>
<evidence type="ECO:0000256" key="10">
    <source>
        <dbReference type="ARBA" id="ARBA00035861"/>
    </source>
</evidence>
<dbReference type="GO" id="GO:0008413">
    <property type="term" value="F:8-oxo-7,8-dihydroguanosine triphosphate pyrophosphatase activity"/>
    <property type="evidence" value="ECO:0007669"/>
    <property type="project" value="TreeGrafter"/>
</dbReference>
<dbReference type="GO" id="GO:0006281">
    <property type="term" value="P:DNA repair"/>
    <property type="evidence" value="ECO:0007669"/>
    <property type="project" value="UniProtKB-KW"/>
</dbReference>
<keyword evidence="4" id="KW-0235">DNA replication</keyword>
<dbReference type="Gene3D" id="3.90.79.10">
    <property type="entry name" value="Nucleoside Triphosphate Pyrophosphohydrolase"/>
    <property type="match status" value="1"/>
</dbReference>
<evidence type="ECO:0000256" key="7">
    <source>
        <dbReference type="ARBA" id="ARBA00022801"/>
    </source>
</evidence>
<dbReference type="PROSITE" id="PS00893">
    <property type="entry name" value="NUDIX_BOX"/>
    <property type="match status" value="1"/>
</dbReference>
<dbReference type="GO" id="GO:0046872">
    <property type="term" value="F:metal ion binding"/>
    <property type="evidence" value="ECO:0007669"/>
    <property type="project" value="UniProtKB-KW"/>
</dbReference>
<proteinExistence type="inferred from homology"/>
<dbReference type="GO" id="GO:0044716">
    <property type="term" value="F:8-oxo-GDP phosphatase activity"/>
    <property type="evidence" value="ECO:0007669"/>
    <property type="project" value="TreeGrafter"/>
</dbReference>
<accession>A0A0D6XNS6</accession>
<evidence type="ECO:0000256" key="1">
    <source>
        <dbReference type="ARBA" id="ARBA00001946"/>
    </source>
</evidence>
<evidence type="ECO:0000256" key="9">
    <source>
        <dbReference type="ARBA" id="ARBA00023204"/>
    </source>
</evidence>
<dbReference type="GO" id="GO:0044715">
    <property type="term" value="F:8-oxo-dGDP phosphatase activity"/>
    <property type="evidence" value="ECO:0007669"/>
    <property type="project" value="TreeGrafter"/>
</dbReference>
<feature type="domain" description="Nudix hydrolase" evidence="13">
    <location>
        <begin position="22"/>
        <end position="150"/>
    </location>
</feature>
<sequence length="156" mass="17592">MEFLDAANQRVTLKFCAHYDQADGDHVLALPIYEKQLVMTEHQVRGIEFPGGKCEAGETSEEALRRELYEETGATIEASYYIAQYTVHAQPTPFTKDVYVVIVKDIVDKHDYLETKGPVCVSTLEEVPVERQSVLLADEAILACVERMSTLGFYQL</sequence>
<evidence type="ECO:0000256" key="12">
    <source>
        <dbReference type="RuleBase" id="RU003476"/>
    </source>
</evidence>
<dbReference type="InterPro" id="IPR020084">
    <property type="entry name" value="NUDIX_hydrolase_CS"/>
</dbReference>
<evidence type="ECO:0000259" key="13">
    <source>
        <dbReference type="PROSITE" id="PS51462"/>
    </source>
</evidence>
<dbReference type="Proteomes" id="UP000032366">
    <property type="component" value="Unassembled WGS sequence"/>
</dbReference>
<dbReference type="InterPro" id="IPR000086">
    <property type="entry name" value="NUDIX_hydrolase_dom"/>
</dbReference>
<dbReference type="STRING" id="569857.TP70_09680"/>
<dbReference type="EMBL" id="UHDT01000001">
    <property type="protein sequence ID" value="SUM57810.1"/>
    <property type="molecule type" value="Genomic_DNA"/>
</dbReference>
<keyword evidence="6" id="KW-0227">DNA damage</keyword>